<reference evidence="3" key="1">
    <citation type="submission" date="2025-08" db="UniProtKB">
        <authorList>
            <consortium name="RefSeq"/>
        </authorList>
    </citation>
    <scope>IDENTIFICATION</scope>
    <source>
        <tissue evidence="3">Young leaves</tissue>
    </source>
</reference>
<organism evidence="2 3">
    <name type="scientific">Cucurbita moschata</name>
    <name type="common">Winter crookneck squash</name>
    <name type="synonym">Cucurbita pepo var. moschata</name>
    <dbReference type="NCBI Taxonomy" id="3662"/>
    <lineage>
        <taxon>Eukaryota</taxon>
        <taxon>Viridiplantae</taxon>
        <taxon>Streptophyta</taxon>
        <taxon>Embryophyta</taxon>
        <taxon>Tracheophyta</taxon>
        <taxon>Spermatophyta</taxon>
        <taxon>Magnoliopsida</taxon>
        <taxon>eudicotyledons</taxon>
        <taxon>Gunneridae</taxon>
        <taxon>Pentapetalae</taxon>
        <taxon>rosids</taxon>
        <taxon>fabids</taxon>
        <taxon>Cucurbitales</taxon>
        <taxon>Cucurbitaceae</taxon>
        <taxon>Cucurbiteae</taxon>
        <taxon>Cucurbita</taxon>
    </lineage>
</organism>
<feature type="chain" id="PRO_5026727552" evidence="1">
    <location>
        <begin position="22"/>
        <end position="137"/>
    </location>
</feature>
<sequence length="137" mass="14084">MGRKEMGLIFILFCSAMAIIASSLQEILPTESNCHQKTNTEKHGEDGATNQIGRRNSACAITVSQAVAHGGGASRGGARGGGGVSSPHTGGSAVIPIYVAGSAQAQRRRGRPVNAGTRHENNMWLLVAAALAAIAHL</sequence>
<feature type="signal peptide" evidence="1">
    <location>
        <begin position="1"/>
        <end position="21"/>
    </location>
</feature>
<dbReference type="GeneID" id="111449437"/>
<protein>
    <submittedName>
        <fullName evidence="3">Uncharacterized protein LOC111449437 isoform X1</fullName>
    </submittedName>
</protein>
<dbReference type="PANTHER" id="PTHR36245">
    <property type="entry name" value="GLYCINE-RICH PROTEIN DOT1-LIKE"/>
    <property type="match status" value="1"/>
</dbReference>
<dbReference type="AlphaFoldDB" id="A0A6J1G000"/>
<name>A0A6J1G000_CUCMO</name>
<accession>A0A6J1G000</accession>
<evidence type="ECO:0000313" key="2">
    <source>
        <dbReference type="Proteomes" id="UP000504609"/>
    </source>
</evidence>
<keyword evidence="1" id="KW-0732">Signal</keyword>
<dbReference type="Proteomes" id="UP000504609">
    <property type="component" value="Unplaced"/>
</dbReference>
<proteinExistence type="predicted"/>
<evidence type="ECO:0000313" key="3">
    <source>
        <dbReference type="RefSeq" id="XP_022945097.1"/>
    </source>
</evidence>
<gene>
    <name evidence="3" type="primary">LOC111449437</name>
</gene>
<dbReference type="PANTHER" id="PTHR36245:SF7">
    <property type="entry name" value="GLYCINE-RICH PROTEIN"/>
    <property type="match status" value="1"/>
</dbReference>
<dbReference type="KEGG" id="cmos:111449437"/>
<dbReference type="RefSeq" id="XP_022945097.1">
    <property type="nucleotide sequence ID" value="XM_023089329.1"/>
</dbReference>
<keyword evidence="2" id="KW-1185">Reference proteome</keyword>
<evidence type="ECO:0000256" key="1">
    <source>
        <dbReference type="SAM" id="SignalP"/>
    </source>
</evidence>